<protein>
    <submittedName>
        <fullName evidence="4">(wild Malaysian banana) hypothetical protein</fullName>
    </submittedName>
</protein>
<evidence type="ECO:0000313" key="6">
    <source>
        <dbReference type="Proteomes" id="UP000012960"/>
    </source>
</evidence>
<reference evidence="4" key="1">
    <citation type="submission" date="2021-03" db="EMBL/GenBank/DDBJ databases">
        <authorList>
            <consortium name="Genoscope - CEA"/>
            <person name="William W."/>
        </authorList>
    </citation>
    <scope>NUCLEOTIDE SEQUENCE</scope>
    <source>
        <strain evidence="4">Doubled-haploid Pahang</strain>
    </source>
</reference>
<feature type="chain" id="PRO_5036407778" evidence="3">
    <location>
        <begin position="32"/>
        <end position="171"/>
    </location>
</feature>
<dbReference type="EMBL" id="HG996470">
    <property type="protein sequence ID" value="CAG1838492.1"/>
    <property type="molecule type" value="Genomic_DNA"/>
</dbReference>
<feature type="compositionally biased region" description="Pro residues" evidence="1">
    <location>
        <begin position="54"/>
        <end position="68"/>
    </location>
</feature>
<keyword evidence="3" id="KW-0732">Signal</keyword>
<dbReference type="AlphaFoldDB" id="A0A804J4F3"/>
<dbReference type="EnsemblPlants" id="Ma05_t14590.1">
    <property type="protein sequence ID" value="Ma05_p14590.1"/>
    <property type="gene ID" value="Ma05_g14590"/>
</dbReference>
<evidence type="ECO:0000313" key="5">
    <source>
        <dbReference type="EnsemblPlants" id="Ma05_p14590.1"/>
    </source>
</evidence>
<keyword evidence="2" id="KW-0812">Transmembrane</keyword>
<feature type="region of interest" description="Disordered" evidence="1">
    <location>
        <begin position="34"/>
        <end position="126"/>
    </location>
</feature>
<dbReference type="Proteomes" id="UP000012960">
    <property type="component" value="Unplaced"/>
</dbReference>
<dbReference type="PANTHER" id="PTHR36721:SF15">
    <property type="entry name" value="EN_SPM-LIKE TRANSPOSON PROTEIN"/>
    <property type="match status" value="1"/>
</dbReference>
<gene>
    <name evidence="4" type="ORF">GSMUA_266690.1</name>
</gene>
<organism evidence="5 6">
    <name type="scientific">Musa acuminata subsp. malaccensis</name>
    <name type="common">Wild banana</name>
    <name type="synonym">Musa malaccensis</name>
    <dbReference type="NCBI Taxonomy" id="214687"/>
    <lineage>
        <taxon>Eukaryota</taxon>
        <taxon>Viridiplantae</taxon>
        <taxon>Streptophyta</taxon>
        <taxon>Embryophyta</taxon>
        <taxon>Tracheophyta</taxon>
        <taxon>Spermatophyta</taxon>
        <taxon>Magnoliopsida</taxon>
        <taxon>Liliopsida</taxon>
        <taxon>Zingiberales</taxon>
        <taxon>Musaceae</taxon>
        <taxon>Musa</taxon>
    </lineage>
</organism>
<evidence type="ECO:0000313" key="4">
    <source>
        <dbReference type="EMBL" id="CAG1838492.1"/>
    </source>
</evidence>
<feature type="compositionally biased region" description="Pro residues" evidence="1">
    <location>
        <begin position="36"/>
        <end position="46"/>
    </location>
</feature>
<reference evidence="5" key="2">
    <citation type="submission" date="2021-05" db="UniProtKB">
        <authorList>
            <consortium name="EnsemblPlants"/>
        </authorList>
    </citation>
    <scope>IDENTIFICATION</scope>
    <source>
        <strain evidence="5">subsp. malaccensis</strain>
    </source>
</reference>
<evidence type="ECO:0000256" key="3">
    <source>
        <dbReference type="SAM" id="SignalP"/>
    </source>
</evidence>
<dbReference type="OMA" id="RLCFIVI"/>
<evidence type="ECO:0000256" key="1">
    <source>
        <dbReference type="SAM" id="MobiDB-lite"/>
    </source>
</evidence>
<feature type="signal peptide" evidence="3">
    <location>
        <begin position="1"/>
        <end position="31"/>
    </location>
</feature>
<name>A0A804J4F3_MUSAM</name>
<keyword evidence="2" id="KW-0472">Membrane</keyword>
<feature type="compositionally biased region" description="Basic and acidic residues" evidence="1">
    <location>
        <begin position="115"/>
        <end position="126"/>
    </location>
</feature>
<keyword evidence="6" id="KW-1185">Reference proteome</keyword>
<dbReference type="InParanoid" id="A0A804J4F3"/>
<evidence type="ECO:0000256" key="2">
    <source>
        <dbReference type="SAM" id="Phobius"/>
    </source>
</evidence>
<dbReference type="PANTHER" id="PTHR36721">
    <property type="entry name" value="PROLINE-RICH FAMILY PROTEIN"/>
    <property type="match status" value="1"/>
</dbReference>
<feature type="compositionally biased region" description="Pro residues" evidence="1">
    <location>
        <begin position="78"/>
        <end position="100"/>
    </location>
</feature>
<proteinExistence type="predicted"/>
<accession>A0A804J4F3</accession>
<keyword evidence="2" id="KW-1133">Transmembrane helix</keyword>
<dbReference type="Gramene" id="Ma05_t14590.1">
    <property type="protein sequence ID" value="Ma05_p14590.1"/>
    <property type="gene ID" value="Ma05_g14590"/>
</dbReference>
<sequence>MAVASSLPPSSLALSLVSVVVLLSTADLAFSLIPPSSSPSPSPVPGGPLRSSPAPSPDSPPSPSPSPSPENLHSPLVPALPPEVPSPAPTPSATPSPAPVPSHEEIQSGEVADQAGRDGEGGGMSGEKKAGIAVGVVLGVAVLAGGAVLYKKRQDNIRRSRYGYATRMEML</sequence>
<feature type="transmembrane region" description="Helical" evidence="2">
    <location>
        <begin position="130"/>
        <end position="150"/>
    </location>
</feature>